<organism evidence="1 2">
    <name type="scientific">Phaseolus angularis</name>
    <name type="common">Azuki bean</name>
    <name type="synonym">Vigna angularis</name>
    <dbReference type="NCBI Taxonomy" id="3914"/>
    <lineage>
        <taxon>Eukaryota</taxon>
        <taxon>Viridiplantae</taxon>
        <taxon>Streptophyta</taxon>
        <taxon>Embryophyta</taxon>
        <taxon>Tracheophyta</taxon>
        <taxon>Spermatophyta</taxon>
        <taxon>Magnoliopsida</taxon>
        <taxon>eudicotyledons</taxon>
        <taxon>Gunneridae</taxon>
        <taxon>Pentapetalae</taxon>
        <taxon>rosids</taxon>
        <taxon>fabids</taxon>
        <taxon>Fabales</taxon>
        <taxon>Fabaceae</taxon>
        <taxon>Papilionoideae</taxon>
        <taxon>50 kb inversion clade</taxon>
        <taxon>NPAAA clade</taxon>
        <taxon>indigoferoid/millettioid clade</taxon>
        <taxon>Phaseoleae</taxon>
        <taxon>Vigna</taxon>
    </lineage>
</organism>
<dbReference type="Proteomes" id="UP000053144">
    <property type="component" value="Chromosome 6"/>
</dbReference>
<evidence type="ECO:0000313" key="1">
    <source>
        <dbReference type="EMBL" id="KOM45271.1"/>
    </source>
</evidence>
<dbReference type="EMBL" id="CM003376">
    <property type="protein sequence ID" value="KOM45271.1"/>
    <property type="molecule type" value="Genomic_DNA"/>
</dbReference>
<sequence>MTDTDTNSIDHSKIFNSVSAIEPIGKSLVNIDFERETVQSDDFIELGLNFDLTQFSENFECDCESGSCSICAEIDYALQPNSKFITDAINREFDDKDAEFKKNTGANIKEYMINEEEILLQQFAVRRKKKHLAMDDKAILMKQFLLKFSLLNHVMESLSLIVQIWQLPP</sequence>
<dbReference type="Gramene" id="KOM45271">
    <property type="protein sequence ID" value="KOM45271"/>
    <property type="gene ID" value="LR48_Vigan06g057700"/>
</dbReference>
<gene>
    <name evidence="1" type="ORF">LR48_Vigan06g057700</name>
</gene>
<name>A0A0L9URD2_PHAAN</name>
<evidence type="ECO:0000313" key="2">
    <source>
        <dbReference type="Proteomes" id="UP000053144"/>
    </source>
</evidence>
<accession>A0A0L9URD2</accession>
<protein>
    <submittedName>
        <fullName evidence="1">Uncharacterized protein</fullName>
    </submittedName>
</protein>
<dbReference type="AlphaFoldDB" id="A0A0L9URD2"/>
<reference evidence="2" key="1">
    <citation type="journal article" date="2015" name="Proc. Natl. Acad. Sci. U.S.A.">
        <title>Genome sequencing of adzuki bean (Vigna angularis) provides insight into high starch and low fat accumulation and domestication.</title>
        <authorList>
            <person name="Yang K."/>
            <person name="Tian Z."/>
            <person name="Chen C."/>
            <person name="Luo L."/>
            <person name="Zhao B."/>
            <person name="Wang Z."/>
            <person name="Yu L."/>
            <person name="Li Y."/>
            <person name="Sun Y."/>
            <person name="Li W."/>
            <person name="Chen Y."/>
            <person name="Li Y."/>
            <person name="Zhang Y."/>
            <person name="Ai D."/>
            <person name="Zhao J."/>
            <person name="Shang C."/>
            <person name="Ma Y."/>
            <person name="Wu B."/>
            <person name="Wang M."/>
            <person name="Gao L."/>
            <person name="Sun D."/>
            <person name="Zhang P."/>
            <person name="Guo F."/>
            <person name="Wang W."/>
            <person name="Li Y."/>
            <person name="Wang J."/>
            <person name="Varshney R.K."/>
            <person name="Wang J."/>
            <person name="Ling H.Q."/>
            <person name="Wan P."/>
        </authorList>
    </citation>
    <scope>NUCLEOTIDE SEQUENCE</scope>
    <source>
        <strain evidence="2">cv. Jingnong 6</strain>
    </source>
</reference>
<proteinExistence type="predicted"/>